<comment type="subcellular location">
    <subcellularLocation>
        <location evidence="1">Cell membrane</location>
        <topology evidence="1">Multi-pass membrane protein</topology>
    </subcellularLocation>
</comment>
<protein>
    <submittedName>
        <fullName evidence="8">Oligosaccharide flippase family protein</fullName>
    </submittedName>
</protein>
<feature type="transmembrane region" description="Helical" evidence="7">
    <location>
        <begin position="357"/>
        <end position="374"/>
    </location>
</feature>
<dbReference type="EMBL" id="JAXCLA010000012">
    <property type="protein sequence ID" value="MDY0748930.1"/>
    <property type="molecule type" value="Genomic_DNA"/>
</dbReference>
<feature type="transmembrane region" description="Helical" evidence="7">
    <location>
        <begin position="12"/>
        <end position="32"/>
    </location>
</feature>
<evidence type="ECO:0000313" key="9">
    <source>
        <dbReference type="Proteomes" id="UP001285263"/>
    </source>
</evidence>
<gene>
    <name evidence="8" type="ORF">SNE35_30815</name>
</gene>
<dbReference type="InterPro" id="IPR050833">
    <property type="entry name" value="Poly_Biosynth_Transport"/>
</dbReference>
<dbReference type="RefSeq" id="WP_320426900.1">
    <property type="nucleotide sequence ID" value="NZ_JAXCLA010000012.1"/>
</dbReference>
<evidence type="ECO:0000313" key="8">
    <source>
        <dbReference type="EMBL" id="MDY0748930.1"/>
    </source>
</evidence>
<evidence type="ECO:0000256" key="6">
    <source>
        <dbReference type="ARBA" id="ARBA00023136"/>
    </source>
</evidence>
<dbReference type="Proteomes" id="UP001285263">
    <property type="component" value="Unassembled WGS sequence"/>
</dbReference>
<evidence type="ECO:0000256" key="5">
    <source>
        <dbReference type="ARBA" id="ARBA00022989"/>
    </source>
</evidence>
<organism evidence="8 9">
    <name type="scientific">Roseateles agri</name>
    <dbReference type="NCBI Taxonomy" id="3098619"/>
    <lineage>
        <taxon>Bacteria</taxon>
        <taxon>Pseudomonadati</taxon>
        <taxon>Pseudomonadota</taxon>
        <taxon>Betaproteobacteria</taxon>
        <taxon>Burkholderiales</taxon>
        <taxon>Sphaerotilaceae</taxon>
        <taxon>Roseateles</taxon>
    </lineage>
</organism>
<dbReference type="PANTHER" id="PTHR30250">
    <property type="entry name" value="PST FAMILY PREDICTED COLANIC ACID TRANSPORTER"/>
    <property type="match status" value="1"/>
</dbReference>
<feature type="transmembrane region" description="Helical" evidence="7">
    <location>
        <begin position="111"/>
        <end position="132"/>
    </location>
</feature>
<evidence type="ECO:0000256" key="3">
    <source>
        <dbReference type="ARBA" id="ARBA00022475"/>
    </source>
</evidence>
<reference evidence="8 9" key="1">
    <citation type="submission" date="2023-11" db="EMBL/GenBank/DDBJ databases">
        <title>Paucibacter sp. nov., isolated from fresh soil in Korea.</title>
        <authorList>
            <person name="Le N.T.T."/>
        </authorList>
    </citation>
    <scope>NUCLEOTIDE SEQUENCE [LARGE SCALE GENOMIC DNA]</scope>
    <source>
        <strain evidence="8 9">R3-3</strain>
    </source>
</reference>
<accession>A0ABU5DRI2</accession>
<keyword evidence="6 7" id="KW-0472">Membrane</keyword>
<feature type="transmembrane region" description="Helical" evidence="7">
    <location>
        <begin position="320"/>
        <end position="336"/>
    </location>
</feature>
<feature type="transmembrane region" description="Helical" evidence="7">
    <location>
        <begin position="79"/>
        <end position="99"/>
    </location>
</feature>
<keyword evidence="9" id="KW-1185">Reference proteome</keyword>
<feature type="transmembrane region" description="Helical" evidence="7">
    <location>
        <begin position="445"/>
        <end position="466"/>
    </location>
</feature>
<evidence type="ECO:0000256" key="1">
    <source>
        <dbReference type="ARBA" id="ARBA00004651"/>
    </source>
</evidence>
<keyword evidence="3" id="KW-1003">Cell membrane</keyword>
<evidence type="ECO:0000256" key="4">
    <source>
        <dbReference type="ARBA" id="ARBA00022692"/>
    </source>
</evidence>
<feature type="transmembrane region" description="Helical" evidence="7">
    <location>
        <begin position="229"/>
        <end position="250"/>
    </location>
</feature>
<evidence type="ECO:0000256" key="7">
    <source>
        <dbReference type="SAM" id="Phobius"/>
    </source>
</evidence>
<keyword evidence="5 7" id="KW-1133">Transmembrane helix</keyword>
<name>A0ABU5DRI2_9BURK</name>
<proteinExistence type="inferred from homology"/>
<dbReference type="PANTHER" id="PTHR30250:SF10">
    <property type="entry name" value="LIPOPOLYSACCHARIDE BIOSYNTHESIS PROTEIN WZXC"/>
    <property type="match status" value="1"/>
</dbReference>
<sequence length="487" mass="51868">MSNRATARRSLAWSAVENIGLMLISFGTLILYSRLLTAAEFGLFSIVLAIVEMVDMIVRMLFHDALVQRDKASRLHFDTAFTVTMGLSLAGLAGCAALAPQFEQMVHVAGAGWVLAATALALPCGALTATVVAQQRRDLSFRALALRSLAGRLAGAIVGLGLVLAGAGIWGMVAQQILIVGVGSAMLWWGCQPELRPRLRFGRQELRDLSGFGLSSIATQLLTFSVKRVFTIMAGALLGVQAAGVLNLAMRTVDTLYSVAATGVSQVAMPLLSSLRADRSRMQRVYALATSLTCALFYGLFFGLAALAPEVVRVMFGAKWQEAAPVIAILACLALLQAPRLMMTPLLTAIGRPADAMIARAAELALLLLGLALLREATLAWVLAVWVAREVAGFPIMLWLVRRSAHISVVDQLRGCVRPLLVSIACVLVILALRPLLDGQQWLPVFQLAALSMAGAAAFIAALLLIDRPLLREAIALARAKKQGAAS</sequence>
<comment type="caution">
    <text evidence="8">The sequence shown here is derived from an EMBL/GenBank/DDBJ whole genome shotgun (WGS) entry which is preliminary data.</text>
</comment>
<keyword evidence="4 7" id="KW-0812">Transmembrane</keyword>
<feature type="transmembrane region" description="Helical" evidence="7">
    <location>
        <begin position="144"/>
        <end position="167"/>
    </location>
</feature>
<feature type="transmembrane region" description="Helical" evidence="7">
    <location>
        <begin position="380"/>
        <end position="401"/>
    </location>
</feature>
<comment type="similarity">
    <text evidence="2">Belongs to the polysaccharide synthase family.</text>
</comment>
<evidence type="ECO:0000256" key="2">
    <source>
        <dbReference type="ARBA" id="ARBA00007430"/>
    </source>
</evidence>
<feature type="transmembrane region" description="Helical" evidence="7">
    <location>
        <begin position="413"/>
        <end position="433"/>
    </location>
</feature>
<feature type="transmembrane region" description="Helical" evidence="7">
    <location>
        <begin position="38"/>
        <end position="58"/>
    </location>
</feature>
<feature type="transmembrane region" description="Helical" evidence="7">
    <location>
        <begin position="285"/>
        <end position="308"/>
    </location>
</feature>
<dbReference type="Pfam" id="PF13440">
    <property type="entry name" value="Polysacc_synt_3"/>
    <property type="match status" value="1"/>
</dbReference>